<evidence type="ECO:0000313" key="3">
    <source>
        <dbReference type="Proteomes" id="UP001172217"/>
    </source>
</evidence>
<evidence type="ECO:0000256" key="1">
    <source>
        <dbReference type="SAM" id="SignalP"/>
    </source>
</evidence>
<keyword evidence="1" id="KW-0732">Signal</keyword>
<dbReference type="Proteomes" id="UP001172217">
    <property type="component" value="Unassembled WGS sequence"/>
</dbReference>
<dbReference type="RefSeq" id="WP_125381095.1">
    <property type="nucleotide sequence ID" value="NZ_JAUJRY010000016.1"/>
</dbReference>
<gene>
    <name evidence="2" type="ORF">QZM70_32350</name>
</gene>
<name>A0ABT8P242_9BURK</name>
<proteinExistence type="predicted"/>
<feature type="signal peptide" evidence="1">
    <location>
        <begin position="1"/>
        <end position="20"/>
    </location>
</feature>
<evidence type="ECO:0000313" key="2">
    <source>
        <dbReference type="EMBL" id="MDN7527647.1"/>
    </source>
</evidence>
<accession>A0ABT8P242</accession>
<feature type="chain" id="PRO_5045448819" evidence="1">
    <location>
        <begin position="21"/>
        <end position="184"/>
    </location>
</feature>
<organism evidence="2 3">
    <name type="scientific">Burkholderia orbicola</name>
    <dbReference type="NCBI Taxonomy" id="2978683"/>
    <lineage>
        <taxon>Bacteria</taxon>
        <taxon>Pseudomonadati</taxon>
        <taxon>Pseudomonadota</taxon>
        <taxon>Betaproteobacteria</taxon>
        <taxon>Burkholderiales</taxon>
        <taxon>Burkholderiaceae</taxon>
        <taxon>Burkholderia</taxon>
        <taxon>Burkholderia cepacia complex</taxon>
    </lineage>
</organism>
<reference evidence="2" key="1">
    <citation type="submission" date="2023-07" db="EMBL/GenBank/DDBJ databases">
        <title>A collection of bacterial strains from the Burkholderia cepacia Research Laboratory and Repository.</title>
        <authorList>
            <person name="Lipuma J."/>
            <person name="Spilker T."/>
            <person name="Caverly L."/>
        </authorList>
    </citation>
    <scope>NUCLEOTIDE SEQUENCE</scope>
    <source>
        <strain evidence="2">AU45194</strain>
    </source>
</reference>
<sequence>MMKRLVVAIVASACVTSAYAADPNPIDFNVQLAGKVPLPNVFEVKSVGWENGGEARFDIPEEWDDQMQVKKELPFLVKSSYGAIHMKAWLLSGEQKANAKDDWYLQSNDGKSRVGLLRQVSIPGKQELIWADRDKLEIASKDHAAKGAQIKLVLTALLGDSAKIKRGVPHTGTVFAVFETDLEG</sequence>
<keyword evidence="3" id="KW-1185">Reference proteome</keyword>
<comment type="caution">
    <text evidence="2">The sequence shown here is derived from an EMBL/GenBank/DDBJ whole genome shotgun (WGS) entry which is preliminary data.</text>
</comment>
<protein>
    <submittedName>
        <fullName evidence="2">Uncharacterized protein</fullName>
    </submittedName>
</protein>
<dbReference type="EMBL" id="JAUJQL010000022">
    <property type="protein sequence ID" value="MDN7527647.1"/>
    <property type="molecule type" value="Genomic_DNA"/>
</dbReference>